<dbReference type="Proteomes" id="UP000295097">
    <property type="component" value="Unassembled WGS sequence"/>
</dbReference>
<dbReference type="InterPro" id="IPR036188">
    <property type="entry name" value="FAD/NAD-bd_sf"/>
</dbReference>
<dbReference type="AlphaFoldDB" id="A0A4R3NX48"/>
<proteinExistence type="predicted"/>
<dbReference type="Gene3D" id="3.50.50.60">
    <property type="entry name" value="FAD/NAD(P)-binding domain"/>
    <property type="match status" value="1"/>
</dbReference>
<evidence type="ECO:0000313" key="1">
    <source>
        <dbReference type="EMBL" id="TCT44667.1"/>
    </source>
</evidence>
<reference evidence="1 2" key="1">
    <citation type="submission" date="2019-03" db="EMBL/GenBank/DDBJ databases">
        <title>Freshwater and sediment microbial communities from various areas in North America, analyzing microbe dynamics in response to fracking.</title>
        <authorList>
            <person name="Lamendella R."/>
        </authorList>
    </citation>
    <scope>NUCLEOTIDE SEQUENCE [LARGE SCALE GENOMIC DNA]</scope>
    <source>
        <strain evidence="1 2">175.2</strain>
    </source>
</reference>
<gene>
    <name evidence="1" type="ORF">EDC90_1002217</name>
</gene>
<organism evidence="1 2">
    <name type="scientific">Martelella mediterranea</name>
    <dbReference type="NCBI Taxonomy" id="293089"/>
    <lineage>
        <taxon>Bacteria</taxon>
        <taxon>Pseudomonadati</taxon>
        <taxon>Pseudomonadota</taxon>
        <taxon>Alphaproteobacteria</taxon>
        <taxon>Hyphomicrobiales</taxon>
        <taxon>Aurantimonadaceae</taxon>
        <taxon>Martelella</taxon>
    </lineage>
</organism>
<sequence>MAKALWFTTSFSSGNAWNLQAALIWLHRAWLIPEWSKTAFLPDTRIERDDETRADLSASPLAEAFDGKYKKMPPDVEIDTSDRQETSISGVFSCGDAACSQYAVTPAIAEEAWAEL</sequence>
<protein>
    <submittedName>
        <fullName evidence="1">Uncharacterized protein</fullName>
    </submittedName>
</protein>
<name>A0A4R3NX48_9HYPH</name>
<dbReference type="RefSeq" id="WP_132308200.1">
    <property type="nucleotide sequence ID" value="NZ_SMAR01000002.1"/>
</dbReference>
<evidence type="ECO:0000313" key="2">
    <source>
        <dbReference type="Proteomes" id="UP000295097"/>
    </source>
</evidence>
<keyword evidence="2" id="KW-1185">Reference proteome</keyword>
<dbReference type="EMBL" id="SMAR01000002">
    <property type="protein sequence ID" value="TCT44667.1"/>
    <property type="molecule type" value="Genomic_DNA"/>
</dbReference>
<comment type="caution">
    <text evidence="1">The sequence shown here is derived from an EMBL/GenBank/DDBJ whole genome shotgun (WGS) entry which is preliminary data.</text>
</comment>
<accession>A0A4R3NX48</accession>